<accession>J9AMI7</accession>
<organism evidence="2 3">
    <name type="scientific">Wuchereria bancrofti</name>
    <dbReference type="NCBI Taxonomy" id="6293"/>
    <lineage>
        <taxon>Eukaryota</taxon>
        <taxon>Metazoa</taxon>
        <taxon>Ecdysozoa</taxon>
        <taxon>Nematoda</taxon>
        <taxon>Chromadorea</taxon>
        <taxon>Rhabditida</taxon>
        <taxon>Spirurina</taxon>
        <taxon>Spiruromorpha</taxon>
        <taxon>Filarioidea</taxon>
        <taxon>Onchocercidae</taxon>
        <taxon>Wuchereria</taxon>
    </lineage>
</organism>
<keyword evidence="1" id="KW-0812">Transmembrane</keyword>
<protein>
    <submittedName>
        <fullName evidence="2">Uncharacterized protein</fullName>
    </submittedName>
</protein>
<evidence type="ECO:0000313" key="2">
    <source>
        <dbReference type="EMBL" id="EJW75495.1"/>
    </source>
</evidence>
<dbReference type="EMBL" id="ADBV01010484">
    <property type="protein sequence ID" value="EJW75495.1"/>
    <property type="molecule type" value="Genomic_DNA"/>
</dbReference>
<dbReference type="AlphaFoldDB" id="J9AMI7"/>
<feature type="transmembrane region" description="Helical" evidence="1">
    <location>
        <begin position="18"/>
        <end position="36"/>
    </location>
</feature>
<feature type="non-terminal residue" evidence="2">
    <location>
        <position position="76"/>
    </location>
</feature>
<sequence length="76" mass="9136">MERYHPRTALRLQLGRVLFLYILNYYTLIISLMFMLNTMENQRNVGERLIPVAQYSGYHHNKAPVYNNSYNQIIKQ</sequence>
<keyword evidence="1" id="KW-1133">Transmembrane helix</keyword>
<name>J9AMI7_WUCBA</name>
<evidence type="ECO:0000313" key="3">
    <source>
        <dbReference type="Proteomes" id="UP000004810"/>
    </source>
</evidence>
<comment type="caution">
    <text evidence="2">The sequence shown here is derived from an EMBL/GenBank/DDBJ whole genome shotgun (WGS) entry which is preliminary data.</text>
</comment>
<evidence type="ECO:0000256" key="1">
    <source>
        <dbReference type="SAM" id="Phobius"/>
    </source>
</evidence>
<gene>
    <name evidence="2" type="ORF">WUBG_13598</name>
</gene>
<reference evidence="3" key="1">
    <citation type="submission" date="2012-08" db="EMBL/GenBank/DDBJ databases">
        <title>The Genome Sequence of Wuchereria bancrofti.</title>
        <authorList>
            <person name="Nutman T.B."/>
            <person name="Fink D.L."/>
            <person name="Russ C."/>
            <person name="Young S."/>
            <person name="Zeng Q."/>
            <person name="Koehrsen M."/>
            <person name="Alvarado L."/>
            <person name="Berlin A."/>
            <person name="Chapman S.B."/>
            <person name="Chen Z."/>
            <person name="Freedman E."/>
            <person name="Gellesch M."/>
            <person name="Goldberg J."/>
            <person name="Griggs A."/>
            <person name="Gujja S."/>
            <person name="Heilman E.R."/>
            <person name="Heiman D."/>
            <person name="Hepburn T."/>
            <person name="Howarth C."/>
            <person name="Jen D."/>
            <person name="Larson L."/>
            <person name="Lewis B."/>
            <person name="Mehta T."/>
            <person name="Park D."/>
            <person name="Pearson M."/>
            <person name="Roberts A."/>
            <person name="Saif S."/>
            <person name="Shea T."/>
            <person name="Shenoy N."/>
            <person name="Sisk P."/>
            <person name="Stolte C."/>
            <person name="Sykes S."/>
            <person name="Walk T."/>
            <person name="White J."/>
            <person name="Yandava C."/>
            <person name="Haas B."/>
            <person name="Henn M.R."/>
            <person name="Nusbaum C."/>
            <person name="Birren B."/>
        </authorList>
    </citation>
    <scope>NUCLEOTIDE SEQUENCE [LARGE SCALE GENOMIC DNA]</scope>
    <source>
        <strain evidence="3">NA</strain>
    </source>
</reference>
<proteinExistence type="predicted"/>
<keyword evidence="1" id="KW-0472">Membrane</keyword>
<dbReference type="Proteomes" id="UP000004810">
    <property type="component" value="Unassembled WGS sequence"/>
</dbReference>